<dbReference type="InterPro" id="IPR024775">
    <property type="entry name" value="DinB-like"/>
</dbReference>
<accession>A0A0F5I0G2</accession>
<dbReference type="RefSeq" id="WP_039237323.1">
    <property type="nucleotide sequence ID" value="NZ_JWIR02000046.1"/>
</dbReference>
<sequence>MAIWERLEFARSATVGTLEAIEEEKWNTQPEGFGNTIKWNAGHIYISLESLLQVAAPGYEAVKAEEYASLFSTGTRPSEWTDNGPSKQEMIELLSGQTERVKQYFEERLSDQPAQELAIGPLALKTIDDLINFSLFHEGMHIGIIQSQLKVLNK</sequence>
<dbReference type="InterPro" id="IPR034660">
    <property type="entry name" value="DinB/YfiT-like"/>
</dbReference>
<dbReference type="Proteomes" id="UP000031563">
    <property type="component" value="Unassembled WGS sequence"/>
</dbReference>
<gene>
    <name evidence="2" type="ORF">QY95_02550</name>
</gene>
<reference evidence="2" key="1">
    <citation type="submission" date="2015-02" db="EMBL/GenBank/DDBJ databases">
        <title>Genome Assembly of Bacillaceae bacterium MTCC 8252.</title>
        <authorList>
            <person name="Verma A."/>
            <person name="Khatri I."/>
            <person name="Mual P."/>
            <person name="Subramanian S."/>
            <person name="Krishnamurthi S."/>
        </authorList>
    </citation>
    <scope>NUCLEOTIDE SEQUENCE [LARGE SCALE GENOMIC DNA]</scope>
    <source>
        <strain evidence="2">MTCC 8252</strain>
    </source>
</reference>
<keyword evidence="3" id="KW-1185">Reference proteome</keyword>
<dbReference type="OrthoDB" id="4295522at2"/>
<evidence type="ECO:0000313" key="2">
    <source>
        <dbReference type="EMBL" id="KKB38552.1"/>
    </source>
</evidence>
<dbReference type="Gene3D" id="1.20.120.450">
    <property type="entry name" value="dinb family like domain"/>
    <property type="match status" value="1"/>
</dbReference>
<dbReference type="STRING" id="1221996.QY95_02550"/>
<feature type="domain" description="DinB-like" evidence="1">
    <location>
        <begin position="7"/>
        <end position="145"/>
    </location>
</feature>
<proteinExistence type="predicted"/>
<evidence type="ECO:0000259" key="1">
    <source>
        <dbReference type="Pfam" id="PF12867"/>
    </source>
</evidence>
<accession>A0A0F5HMR4</accession>
<comment type="caution">
    <text evidence="2">The sequence shown here is derived from an EMBL/GenBank/DDBJ whole genome shotgun (WGS) entry which is preliminary data.</text>
</comment>
<evidence type="ECO:0000313" key="3">
    <source>
        <dbReference type="Proteomes" id="UP000031563"/>
    </source>
</evidence>
<protein>
    <recommendedName>
        <fullName evidence="1">DinB-like domain-containing protein</fullName>
    </recommendedName>
</protein>
<dbReference type="SUPFAM" id="SSF109854">
    <property type="entry name" value="DinB/YfiT-like putative metalloenzymes"/>
    <property type="match status" value="1"/>
</dbReference>
<dbReference type="EMBL" id="JWIR02000046">
    <property type="protein sequence ID" value="KKB38552.1"/>
    <property type="molecule type" value="Genomic_DNA"/>
</dbReference>
<dbReference type="AlphaFoldDB" id="A0A0F5I0G2"/>
<dbReference type="Pfam" id="PF12867">
    <property type="entry name" value="DinB_2"/>
    <property type="match status" value="1"/>
</dbReference>
<organism evidence="2 3">
    <name type="scientific">Bacillus thermotolerans</name>
    <name type="common">Quasibacillus thermotolerans</name>
    <dbReference type="NCBI Taxonomy" id="1221996"/>
    <lineage>
        <taxon>Bacteria</taxon>
        <taxon>Bacillati</taxon>
        <taxon>Bacillota</taxon>
        <taxon>Bacilli</taxon>
        <taxon>Bacillales</taxon>
        <taxon>Bacillaceae</taxon>
        <taxon>Bacillus</taxon>
    </lineage>
</organism>
<name>A0A0F5I0G2_BACTR</name>